<comment type="caution">
    <text evidence="2">The sequence shown here is derived from an EMBL/GenBank/DDBJ whole genome shotgun (WGS) entry which is preliminary data.</text>
</comment>
<accession>A0A2P2DXX6</accession>
<feature type="transmembrane region" description="Helical" evidence="1">
    <location>
        <begin position="131"/>
        <end position="149"/>
    </location>
</feature>
<evidence type="ECO:0000256" key="1">
    <source>
        <dbReference type="SAM" id="Phobius"/>
    </source>
</evidence>
<dbReference type="AlphaFoldDB" id="A0A2P2DXX6"/>
<feature type="transmembrane region" description="Helical" evidence="1">
    <location>
        <begin position="99"/>
        <end position="119"/>
    </location>
</feature>
<dbReference type="OrthoDB" id="5515308at2"/>
<dbReference type="EMBL" id="BFBB01000003">
    <property type="protein sequence ID" value="GBF49495.1"/>
    <property type="molecule type" value="Genomic_DNA"/>
</dbReference>
<feature type="transmembrane region" description="Helical" evidence="1">
    <location>
        <begin position="20"/>
        <end position="41"/>
    </location>
</feature>
<sequence>MRFAKEMAFYSAYHQEKRNVWIHVLGVPTITFTLFLVLSRFNLGTFGDVSISASVPFVVGVLLYYFTLDVFFAFTASLLFGGLFLLAEYLTRSMEPSMAWTLFGIGQIVGWGSQFYGHFVFEKGRPALFDNLFQALVSAPLFVVADVYFELGFRKELKEAVENELKTKGVWKDFTKLKEATN</sequence>
<keyword evidence="3" id="KW-1185">Reference proteome</keyword>
<evidence type="ECO:0000313" key="2">
    <source>
        <dbReference type="EMBL" id="GBF49495.1"/>
    </source>
</evidence>
<dbReference type="RefSeq" id="WP_108974436.1">
    <property type="nucleotide sequence ID" value="NZ_BFBB01000003.1"/>
</dbReference>
<dbReference type="PANTHER" id="PTHR28026">
    <property type="entry name" value="DUF962 DOMAIN PROTEIN (AFU_ORTHOLOGUE AFUA_8G05310)"/>
    <property type="match status" value="1"/>
</dbReference>
<reference evidence="2 3" key="1">
    <citation type="submission" date="2018-02" db="EMBL/GenBank/DDBJ databases">
        <title>Novel Leptospira species isolated from soil and water in Japan.</title>
        <authorList>
            <person name="Nakao R."/>
            <person name="Masuzawa T."/>
        </authorList>
    </citation>
    <scope>NUCLEOTIDE SEQUENCE [LARGE SCALE GENOMIC DNA]</scope>
    <source>
        <strain evidence="2 3">YH101</strain>
    </source>
</reference>
<keyword evidence="1" id="KW-0812">Transmembrane</keyword>
<dbReference type="PANTHER" id="PTHR28026:SF9">
    <property type="entry name" value="2-HYDROXY-PALMITIC ACID DIOXYGENASE MPO1"/>
    <property type="match status" value="1"/>
</dbReference>
<dbReference type="Pfam" id="PF06127">
    <property type="entry name" value="Mpo1-like"/>
    <property type="match status" value="1"/>
</dbReference>
<dbReference type="GO" id="GO:0016020">
    <property type="term" value="C:membrane"/>
    <property type="evidence" value="ECO:0007669"/>
    <property type="project" value="GOC"/>
</dbReference>
<dbReference type="Proteomes" id="UP000245133">
    <property type="component" value="Unassembled WGS sequence"/>
</dbReference>
<name>A0A2P2DXX6_9LEPT</name>
<proteinExistence type="predicted"/>
<keyword evidence="1" id="KW-1133">Transmembrane helix</keyword>
<feature type="transmembrane region" description="Helical" evidence="1">
    <location>
        <begin position="61"/>
        <end position="87"/>
    </location>
</feature>
<gene>
    <name evidence="2" type="ORF">LPTSP4_10080</name>
</gene>
<dbReference type="InterPro" id="IPR009305">
    <property type="entry name" value="Mpo1-like"/>
</dbReference>
<organism evidence="2 3">
    <name type="scientific">Leptospira ryugenii</name>
    <dbReference type="NCBI Taxonomy" id="1917863"/>
    <lineage>
        <taxon>Bacteria</taxon>
        <taxon>Pseudomonadati</taxon>
        <taxon>Spirochaetota</taxon>
        <taxon>Spirochaetia</taxon>
        <taxon>Leptospirales</taxon>
        <taxon>Leptospiraceae</taxon>
        <taxon>Leptospira</taxon>
    </lineage>
</organism>
<protein>
    <recommendedName>
        <fullName evidence="4">PF06127 family protein</fullName>
    </recommendedName>
</protein>
<keyword evidence="1" id="KW-0472">Membrane</keyword>
<evidence type="ECO:0008006" key="4">
    <source>
        <dbReference type="Google" id="ProtNLM"/>
    </source>
</evidence>
<dbReference type="GO" id="GO:0046521">
    <property type="term" value="P:sphingoid catabolic process"/>
    <property type="evidence" value="ECO:0007669"/>
    <property type="project" value="TreeGrafter"/>
</dbReference>
<evidence type="ECO:0000313" key="3">
    <source>
        <dbReference type="Proteomes" id="UP000245133"/>
    </source>
</evidence>